<dbReference type="EMBL" id="KL142370">
    <property type="protein sequence ID" value="KDR82230.1"/>
    <property type="molecule type" value="Genomic_DNA"/>
</dbReference>
<organism evidence="1 2">
    <name type="scientific">Galerina marginata (strain CBS 339.88)</name>
    <dbReference type="NCBI Taxonomy" id="685588"/>
    <lineage>
        <taxon>Eukaryota</taxon>
        <taxon>Fungi</taxon>
        <taxon>Dikarya</taxon>
        <taxon>Basidiomycota</taxon>
        <taxon>Agaricomycotina</taxon>
        <taxon>Agaricomycetes</taxon>
        <taxon>Agaricomycetidae</taxon>
        <taxon>Agaricales</taxon>
        <taxon>Agaricineae</taxon>
        <taxon>Strophariaceae</taxon>
        <taxon>Galerina</taxon>
    </lineage>
</organism>
<gene>
    <name evidence="1" type="ORF">GALMADRAFT_59759</name>
</gene>
<reference evidence="2" key="1">
    <citation type="journal article" date="2014" name="Proc. Natl. Acad. Sci. U.S.A.">
        <title>Extensive sampling of basidiomycete genomes demonstrates inadequacy of the white-rot/brown-rot paradigm for wood decay fungi.</title>
        <authorList>
            <person name="Riley R."/>
            <person name="Salamov A.A."/>
            <person name="Brown D.W."/>
            <person name="Nagy L.G."/>
            <person name="Floudas D."/>
            <person name="Held B.W."/>
            <person name="Levasseur A."/>
            <person name="Lombard V."/>
            <person name="Morin E."/>
            <person name="Otillar R."/>
            <person name="Lindquist E.A."/>
            <person name="Sun H."/>
            <person name="LaButti K.M."/>
            <person name="Schmutz J."/>
            <person name="Jabbour D."/>
            <person name="Luo H."/>
            <person name="Baker S.E."/>
            <person name="Pisabarro A.G."/>
            <person name="Walton J.D."/>
            <person name="Blanchette R.A."/>
            <person name="Henrissat B."/>
            <person name="Martin F."/>
            <person name="Cullen D."/>
            <person name="Hibbett D.S."/>
            <person name="Grigoriev I.V."/>
        </authorList>
    </citation>
    <scope>NUCLEOTIDE SEQUENCE [LARGE SCALE GENOMIC DNA]</scope>
    <source>
        <strain evidence="2">CBS 339.88</strain>
    </source>
</reference>
<sequence>MYTNNPYAQAGWKNPQNKYSINELPWQRNPVSPPTFGVLPSQHDATTILKFTFTFSPNIWNCLVTGPNDLKFFDVATTGFTTIISKPGIQCATIQWTQHPSVEVKDVITQQPTAQFLRLSADQKYRTMTIGGRIYAWVPHVQGTYLYSTGSNSSEEFARIRLSSDARKIVLELTSEAFQAGIFEACVVSTVLLYSGRSLQ</sequence>
<keyword evidence="2" id="KW-1185">Reference proteome</keyword>
<accession>A0A067TG77</accession>
<dbReference type="AlphaFoldDB" id="A0A067TG77"/>
<evidence type="ECO:0000313" key="2">
    <source>
        <dbReference type="Proteomes" id="UP000027222"/>
    </source>
</evidence>
<proteinExistence type="predicted"/>
<name>A0A067TG77_GALM3</name>
<dbReference type="Proteomes" id="UP000027222">
    <property type="component" value="Unassembled WGS sequence"/>
</dbReference>
<dbReference type="OrthoDB" id="3191568at2759"/>
<protein>
    <submittedName>
        <fullName evidence="1">Uncharacterized protein</fullName>
    </submittedName>
</protein>
<dbReference type="STRING" id="685588.A0A067TG77"/>
<dbReference type="HOGENOM" id="CLU_098000_1_0_1"/>
<evidence type="ECO:0000313" key="1">
    <source>
        <dbReference type="EMBL" id="KDR82230.1"/>
    </source>
</evidence>